<feature type="signal peptide" evidence="5">
    <location>
        <begin position="1"/>
        <end position="20"/>
    </location>
</feature>
<dbReference type="InterPro" id="IPR039424">
    <property type="entry name" value="SBP_5"/>
</dbReference>
<dbReference type="PROSITE" id="PS01040">
    <property type="entry name" value="SBP_BACTERIAL_5"/>
    <property type="match status" value="1"/>
</dbReference>
<evidence type="ECO:0000313" key="7">
    <source>
        <dbReference type="EMBL" id="ATL90767.1"/>
    </source>
</evidence>
<dbReference type="Gene3D" id="3.10.105.10">
    <property type="entry name" value="Dipeptide-binding Protein, Domain 3"/>
    <property type="match status" value="1"/>
</dbReference>
<dbReference type="InterPro" id="IPR000914">
    <property type="entry name" value="SBP_5_dom"/>
</dbReference>
<evidence type="ECO:0000256" key="4">
    <source>
        <dbReference type="ARBA" id="ARBA00022729"/>
    </source>
</evidence>
<sequence>MKLKKLLAFGLALVMCLAMAACGANPDEKPEESTSQTDAEPVSITVTENWDFSVGFYPVITPMVSSTYGAGFWSRNFYNTLVSYDDNGKIQGELAETWEISDDGKTYTFHLRDGVKFSDGTPLTSEAVKMTLEAVVTNLGPQNGAFGKLTTLFDKLETPDEKTFVMTLKTPYYAALDNLTMALPFGIVNPAAFEGGVEKAYENCVSATMGTGPYMFDRVEGDTYTFIRNPYYWGEAPEVDEFKVKVIPDNAAKILALRNGEIDAILGSSRLSAEGYTEISQDAAFGHAMDDSTNQTRYLGMNLNKAPFNDPLVREAVSYAVNQQELETSVFDGLETAAETLFTNEKPNCGVEVKTYPTDMEKAKQLMKEAGYEDTNDDGILEKDGTSLAIHFNYSQSLASVDNAVLSIAASLKELGFDVTIDAVDMNTWYGALMAGEYDLTFYNTAGGSFDPATDMSNMAPGAMGDPILCQFSAFFENPEIFAELDSTSDSQRVQEIYGIILNGIADQNLLVPVTGTHDLALWNTDKITGYDFYTDASYVDIASVHVK</sequence>
<evidence type="ECO:0000256" key="2">
    <source>
        <dbReference type="ARBA" id="ARBA00005695"/>
    </source>
</evidence>
<dbReference type="PANTHER" id="PTHR30290:SF9">
    <property type="entry name" value="OLIGOPEPTIDE-BINDING PROTEIN APPA"/>
    <property type="match status" value="1"/>
</dbReference>
<dbReference type="Pfam" id="PF00496">
    <property type="entry name" value="SBP_bac_5"/>
    <property type="match status" value="1"/>
</dbReference>
<evidence type="ECO:0000256" key="1">
    <source>
        <dbReference type="ARBA" id="ARBA00004193"/>
    </source>
</evidence>
<comment type="similarity">
    <text evidence="2">Belongs to the bacterial solute-binding protein 5 family.</text>
</comment>
<dbReference type="AlphaFoldDB" id="A0A291TC64"/>
<evidence type="ECO:0000256" key="3">
    <source>
        <dbReference type="ARBA" id="ARBA00022448"/>
    </source>
</evidence>
<keyword evidence="4 5" id="KW-0732">Signal</keyword>
<dbReference type="PROSITE" id="PS51257">
    <property type="entry name" value="PROKAR_LIPOPROTEIN"/>
    <property type="match status" value="1"/>
</dbReference>
<reference evidence="7 8" key="1">
    <citation type="submission" date="2017-10" db="EMBL/GenBank/DDBJ databases">
        <title>Complete Genome Sequence of Faecalibacterium prausnitzii isolated from the gut of healthy adult Indian.</title>
        <authorList>
            <person name="Bag S."/>
            <person name="Ghosh T.S."/>
            <person name="Das B."/>
        </authorList>
    </citation>
    <scope>NUCLEOTIDE SEQUENCE [LARGE SCALE GENOMIC DNA]</scope>
    <source>
        <strain evidence="7 8">Indica</strain>
    </source>
</reference>
<accession>A0A291TC64</accession>
<dbReference type="GO" id="GO:0015833">
    <property type="term" value="P:peptide transport"/>
    <property type="evidence" value="ECO:0007669"/>
    <property type="project" value="TreeGrafter"/>
</dbReference>
<dbReference type="PIRSF" id="PIRSF002741">
    <property type="entry name" value="MppA"/>
    <property type="match status" value="1"/>
</dbReference>
<dbReference type="InterPro" id="IPR030678">
    <property type="entry name" value="Peptide/Ni-bd"/>
</dbReference>
<feature type="chain" id="PRO_5012109609" evidence="5">
    <location>
        <begin position="21"/>
        <end position="548"/>
    </location>
</feature>
<organism evidence="7 8">
    <name type="scientific">Faecalibacterium prausnitzii</name>
    <dbReference type="NCBI Taxonomy" id="853"/>
    <lineage>
        <taxon>Bacteria</taxon>
        <taxon>Bacillati</taxon>
        <taxon>Bacillota</taxon>
        <taxon>Clostridia</taxon>
        <taxon>Eubacteriales</taxon>
        <taxon>Oscillospiraceae</taxon>
        <taxon>Faecalibacterium</taxon>
    </lineage>
</organism>
<comment type="subcellular location">
    <subcellularLocation>
        <location evidence="1">Cell membrane</location>
        <topology evidence="1">Lipid-anchor</topology>
    </subcellularLocation>
</comment>
<keyword evidence="3" id="KW-0813">Transport</keyword>
<proteinExistence type="inferred from homology"/>
<dbReference type="GO" id="GO:0042597">
    <property type="term" value="C:periplasmic space"/>
    <property type="evidence" value="ECO:0007669"/>
    <property type="project" value="UniProtKB-ARBA"/>
</dbReference>
<feature type="domain" description="Solute-binding protein family 5" evidence="6">
    <location>
        <begin position="89"/>
        <end position="459"/>
    </location>
</feature>
<dbReference type="PANTHER" id="PTHR30290">
    <property type="entry name" value="PERIPLASMIC BINDING COMPONENT OF ABC TRANSPORTER"/>
    <property type="match status" value="1"/>
</dbReference>
<dbReference type="InterPro" id="IPR023765">
    <property type="entry name" value="SBP_5_CS"/>
</dbReference>
<evidence type="ECO:0000313" key="8">
    <source>
        <dbReference type="Proteomes" id="UP000223709"/>
    </source>
</evidence>
<dbReference type="SUPFAM" id="SSF53850">
    <property type="entry name" value="Periplasmic binding protein-like II"/>
    <property type="match status" value="1"/>
</dbReference>
<dbReference type="Gene3D" id="3.40.190.10">
    <property type="entry name" value="Periplasmic binding protein-like II"/>
    <property type="match status" value="1"/>
</dbReference>
<dbReference type="EMBL" id="CP023819">
    <property type="protein sequence ID" value="ATL90767.1"/>
    <property type="molecule type" value="Genomic_DNA"/>
</dbReference>
<dbReference type="RefSeq" id="WP_098924534.1">
    <property type="nucleotide sequence ID" value="NZ_CP023819.1"/>
</dbReference>
<evidence type="ECO:0000259" key="6">
    <source>
        <dbReference type="Pfam" id="PF00496"/>
    </source>
</evidence>
<gene>
    <name evidence="7" type="ORF">CRH10_10885</name>
</gene>
<protein>
    <submittedName>
        <fullName evidence="7">Peptide ABC transporter substrate-binding protein</fullName>
    </submittedName>
</protein>
<name>A0A291TC64_9FIRM</name>
<dbReference type="Proteomes" id="UP000223709">
    <property type="component" value="Chromosome"/>
</dbReference>
<dbReference type="GO" id="GO:0043190">
    <property type="term" value="C:ATP-binding cassette (ABC) transporter complex"/>
    <property type="evidence" value="ECO:0007669"/>
    <property type="project" value="InterPro"/>
</dbReference>
<evidence type="ECO:0000256" key="5">
    <source>
        <dbReference type="SAM" id="SignalP"/>
    </source>
</evidence>
<dbReference type="GO" id="GO:1904680">
    <property type="term" value="F:peptide transmembrane transporter activity"/>
    <property type="evidence" value="ECO:0007669"/>
    <property type="project" value="TreeGrafter"/>
</dbReference>